<evidence type="ECO:0000313" key="3">
    <source>
        <dbReference type="Proteomes" id="UP001497472"/>
    </source>
</evidence>
<gene>
    <name evidence="2" type="ORF">LNINA_LOCUS11352</name>
</gene>
<sequence>MSQLVPYHLLSGEQDDSLMFATMFDYQNEEYSKPTVSEWKVAIPVSNNLDKVWYSEIGYLKYRIRMAIELRETQLGGAQKGLVCCTSLFSPVTGLPAEFRKYVSLPFYGVESCRYRCTSWCDGGCEIVRRCGAFAGPGGRQPGLAGAGGGQWCLRCTGAEWGVGVAGGRRARLIRRRRGSRASLTPRSTADRASRVLHAH</sequence>
<name>A0AAV1JS14_9NEOP</name>
<comment type="caution">
    <text evidence="2">The sequence shown here is derived from an EMBL/GenBank/DDBJ whole genome shotgun (WGS) entry which is preliminary data.</text>
</comment>
<organism evidence="2 3">
    <name type="scientific">Leptosia nina</name>
    <dbReference type="NCBI Taxonomy" id="320188"/>
    <lineage>
        <taxon>Eukaryota</taxon>
        <taxon>Metazoa</taxon>
        <taxon>Ecdysozoa</taxon>
        <taxon>Arthropoda</taxon>
        <taxon>Hexapoda</taxon>
        <taxon>Insecta</taxon>
        <taxon>Pterygota</taxon>
        <taxon>Neoptera</taxon>
        <taxon>Endopterygota</taxon>
        <taxon>Lepidoptera</taxon>
        <taxon>Glossata</taxon>
        <taxon>Ditrysia</taxon>
        <taxon>Papilionoidea</taxon>
        <taxon>Pieridae</taxon>
        <taxon>Pierinae</taxon>
        <taxon>Leptosia</taxon>
    </lineage>
</organism>
<evidence type="ECO:0000256" key="1">
    <source>
        <dbReference type="SAM" id="MobiDB-lite"/>
    </source>
</evidence>
<keyword evidence="3" id="KW-1185">Reference proteome</keyword>
<accession>A0AAV1JS14</accession>
<dbReference type="Proteomes" id="UP001497472">
    <property type="component" value="Unassembled WGS sequence"/>
</dbReference>
<protein>
    <submittedName>
        <fullName evidence="2">Uncharacterized protein</fullName>
    </submittedName>
</protein>
<reference evidence="2 3" key="1">
    <citation type="submission" date="2023-11" db="EMBL/GenBank/DDBJ databases">
        <authorList>
            <person name="Okamura Y."/>
        </authorList>
    </citation>
    <scope>NUCLEOTIDE SEQUENCE [LARGE SCALE GENOMIC DNA]</scope>
</reference>
<feature type="region of interest" description="Disordered" evidence="1">
    <location>
        <begin position="178"/>
        <end position="200"/>
    </location>
</feature>
<dbReference type="EMBL" id="CAVLEF010000140">
    <property type="protein sequence ID" value="CAK1552298.1"/>
    <property type="molecule type" value="Genomic_DNA"/>
</dbReference>
<proteinExistence type="predicted"/>
<dbReference type="AlphaFoldDB" id="A0AAV1JS14"/>
<evidence type="ECO:0000313" key="2">
    <source>
        <dbReference type="EMBL" id="CAK1552298.1"/>
    </source>
</evidence>